<dbReference type="PROSITE" id="PS51900">
    <property type="entry name" value="CB"/>
    <property type="match status" value="1"/>
</dbReference>
<dbReference type="Gene3D" id="1.10.443.10">
    <property type="entry name" value="Intergrase catalytic core"/>
    <property type="match status" value="1"/>
</dbReference>
<dbReference type="Pfam" id="PF00589">
    <property type="entry name" value="Phage_integrase"/>
    <property type="match status" value="1"/>
</dbReference>
<dbReference type="Proteomes" id="UP000236649">
    <property type="component" value="Chromosome 1"/>
</dbReference>
<sequence>MAARRRQAARRNWPDNSTRTGTTITGSATRRRAKRSGSAMTSRSPRRKRVVNAELERCKGDTGLMQRVFGADMTFASWCDRYADVYAERQNSPKSEQILRGHLKIIKAAPFASKPVPQVEPKEIGEWLKANTAAVSASHTSRLRSRLIDMLNEAIAEGLIKPGKKPVIALRNPKSEVARDRFTLDEFLSIVEHAKKQPENVWAARAFMLALITGQRREDVKGMEFNDVKDGFLWVEERKSQGRTKLKIPVTIGLKALGGLTIEDVIRECRDDIVSKHMIHHVRHKGTAKPGHSPKLGSFSTMFATYRDAAKVAVPEGKTPPTFHEIRSLAARLYGDEFGAEFAQALLGHKTPR</sequence>
<dbReference type="EMBL" id="CP026105">
    <property type="protein sequence ID" value="AUT69294.1"/>
    <property type="molecule type" value="Genomic_DNA"/>
</dbReference>
<keyword evidence="2 4" id="KW-0238">DNA-binding</keyword>
<feature type="domain" description="Core-binding (CB)" evidence="6">
    <location>
        <begin position="73"/>
        <end position="155"/>
    </location>
</feature>
<dbReference type="InterPro" id="IPR013762">
    <property type="entry name" value="Integrase-like_cat_sf"/>
</dbReference>
<dbReference type="AlphaFoldDB" id="A0AAN1MJF0"/>
<evidence type="ECO:0000313" key="8">
    <source>
        <dbReference type="Proteomes" id="UP000236649"/>
    </source>
</evidence>
<feature type="compositionally biased region" description="Low complexity" evidence="5">
    <location>
        <begin position="17"/>
        <end position="28"/>
    </location>
</feature>
<dbReference type="Gene3D" id="1.10.150.130">
    <property type="match status" value="1"/>
</dbReference>
<dbReference type="KEGG" id="phs:C2L64_14100"/>
<evidence type="ECO:0000256" key="3">
    <source>
        <dbReference type="ARBA" id="ARBA00023172"/>
    </source>
</evidence>
<evidence type="ECO:0000256" key="4">
    <source>
        <dbReference type="PROSITE-ProRule" id="PRU01248"/>
    </source>
</evidence>
<evidence type="ECO:0000256" key="1">
    <source>
        <dbReference type="ARBA" id="ARBA00022908"/>
    </source>
</evidence>
<accession>A0AAN1MJF0</accession>
<keyword evidence="3" id="KW-0233">DNA recombination</keyword>
<dbReference type="GO" id="GO:0006310">
    <property type="term" value="P:DNA recombination"/>
    <property type="evidence" value="ECO:0007669"/>
    <property type="project" value="UniProtKB-KW"/>
</dbReference>
<dbReference type="InterPro" id="IPR002104">
    <property type="entry name" value="Integrase_catalytic"/>
</dbReference>
<organism evidence="7 8">
    <name type="scientific">Paraburkholderia hospita</name>
    <dbReference type="NCBI Taxonomy" id="169430"/>
    <lineage>
        <taxon>Bacteria</taxon>
        <taxon>Pseudomonadati</taxon>
        <taxon>Pseudomonadota</taxon>
        <taxon>Betaproteobacteria</taxon>
        <taxon>Burkholderiales</taxon>
        <taxon>Burkholderiaceae</taxon>
        <taxon>Paraburkholderia</taxon>
    </lineage>
</organism>
<proteinExistence type="predicted"/>
<evidence type="ECO:0000259" key="6">
    <source>
        <dbReference type="PROSITE" id="PS51900"/>
    </source>
</evidence>
<feature type="region of interest" description="Disordered" evidence="5">
    <location>
        <begin position="1"/>
        <end position="49"/>
    </location>
</feature>
<dbReference type="InterPro" id="IPR010998">
    <property type="entry name" value="Integrase_recombinase_N"/>
</dbReference>
<name>A0AAN1MJF0_9BURK</name>
<reference evidence="7 8" key="1">
    <citation type="submission" date="2018-01" db="EMBL/GenBank/DDBJ databases">
        <title>Species boundaries and ecological features among Paraburkholderia terrae DSMZ17804T, P. hospita DSMZ17164T and P. caribensis DSMZ13236T.</title>
        <authorList>
            <person name="Pratama A.A."/>
        </authorList>
    </citation>
    <scope>NUCLEOTIDE SEQUENCE [LARGE SCALE GENOMIC DNA]</scope>
    <source>
        <strain evidence="7 8">DSM 17164</strain>
    </source>
</reference>
<protein>
    <submittedName>
        <fullName evidence="7">Integrase</fullName>
    </submittedName>
</protein>
<dbReference type="InterPro" id="IPR011010">
    <property type="entry name" value="DNA_brk_join_enz"/>
</dbReference>
<dbReference type="GO" id="GO:0003677">
    <property type="term" value="F:DNA binding"/>
    <property type="evidence" value="ECO:0007669"/>
    <property type="project" value="UniProtKB-UniRule"/>
</dbReference>
<evidence type="ECO:0000313" key="7">
    <source>
        <dbReference type="EMBL" id="AUT69294.1"/>
    </source>
</evidence>
<dbReference type="GO" id="GO:0015074">
    <property type="term" value="P:DNA integration"/>
    <property type="evidence" value="ECO:0007669"/>
    <property type="project" value="UniProtKB-KW"/>
</dbReference>
<keyword evidence="1" id="KW-0229">DNA integration</keyword>
<dbReference type="SUPFAM" id="SSF56349">
    <property type="entry name" value="DNA breaking-rejoining enzymes"/>
    <property type="match status" value="1"/>
</dbReference>
<gene>
    <name evidence="7" type="ORF">C2L64_14100</name>
</gene>
<evidence type="ECO:0000256" key="2">
    <source>
        <dbReference type="ARBA" id="ARBA00023125"/>
    </source>
</evidence>
<evidence type="ECO:0000256" key="5">
    <source>
        <dbReference type="SAM" id="MobiDB-lite"/>
    </source>
</evidence>
<dbReference type="InterPro" id="IPR044068">
    <property type="entry name" value="CB"/>
</dbReference>